<dbReference type="Proteomes" id="UP000600080">
    <property type="component" value="Unassembled WGS sequence"/>
</dbReference>
<feature type="region of interest" description="Disordered" evidence="1">
    <location>
        <begin position="114"/>
        <end position="172"/>
    </location>
</feature>
<dbReference type="EMBL" id="BMND01000056">
    <property type="protein sequence ID" value="GGN63805.1"/>
    <property type="molecule type" value="Genomic_DNA"/>
</dbReference>
<feature type="compositionally biased region" description="Pro residues" evidence="1">
    <location>
        <begin position="132"/>
        <end position="163"/>
    </location>
</feature>
<feature type="region of interest" description="Disordered" evidence="1">
    <location>
        <begin position="264"/>
        <end position="290"/>
    </location>
</feature>
<name>A0ABQ2K486_9ACTN</name>
<evidence type="ECO:0000256" key="1">
    <source>
        <dbReference type="SAM" id="MobiDB-lite"/>
    </source>
</evidence>
<keyword evidence="2" id="KW-0238">DNA-binding</keyword>
<dbReference type="GO" id="GO:0003677">
    <property type="term" value="F:DNA binding"/>
    <property type="evidence" value="ECO:0007669"/>
    <property type="project" value="UniProtKB-KW"/>
</dbReference>
<protein>
    <submittedName>
        <fullName evidence="2">DNA-binding protein</fullName>
    </submittedName>
</protein>
<organism evidence="2 3">
    <name type="scientific">Streptomyces kronopolitis</name>
    <dbReference type="NCBI Taxonomy" id="1612435"/>
    <lineage>
        <taxon>Bacteria</taxon>
        <taxon>Bacillati</taxon>
        <taxon>Actinomycetota</taxon>
        <taxon>Actinomycetes</taxon>
        <taxon>Kitasatosporales</taxon>
        <taxon>Streptomycetaceae</taxon>
        <taxon>Streptomyces</taxon>
    </lineage>
</organism>
<proteinExistence type="predicted"/>
<sequence length="326" mass="35008">MAEEKPNRAARPYSRVRRSAAHNGVTHIRPYQPDRYTIIGNHLAQHRELSLTAIGVGTHILSLPEGAAVDIRSLAARFPEGRDRIAFALRELEAYGYVERVRERTADGRVLTRTYAHHAPGVPEEARAARAPQPPPAPPVPPAPLVPPDPEPVPDSVPGPVPEPDPENVPEIAPEPGPEIVPELVPEATPDAHQVTARALLASLRRTDDRLTLSGRDVRRLASAVAAWFENGATAAAVHRTLTAALPAELKNPAGLLAHRLREMLPPPLPPGRETTPDDPCPPGPQPFQTCDGCERAFRAREPGRCRDCRPGPASGEAVDGPAVAA</sequence>
<evidence type="ECO:0000313" key="2">
    <source>
        <dbReference type="EMBL" id="GGN63805.1"/>
    </source>
</evidence>
<reference evidence="3" key="1">
    <citation type="journal article" date="2019" name="Int. J. Syst. Evol. Microbiol.">
        <title>The Global Catalogue of Microorganisms (GCM) 10K type strain sequencing project: providing services to taxonomists for standard genome sequencing and annotation.</title>
        <authorList>
            <consortium name="The Broad Institute Genomics Platform"/>
            <consortium name="The Broad Institute Genome Sequencing Center for Infectious Disease"/>
            <person name="Wu L."/>
            <person name="Ma J."/>
        </authorList>
    </citation>
    <scope>NUCLEOTIDE SEQUENCE [LARGE SCALE GENOMIC DNA]</scope>
    <source>
        <strain evidence="3">CGMCC 4.7323</strain>
    </source>
</reference>
<evidence type="ECO:0000313" key="3">
    <source>
        <dbReference type="Proteomes" id="UP000600080"/>
    </source>
</evidence>
<comment type="caution">
    <text evidence="2">The sequence shown here is derived from an EMBL/GenBank/DDBJ whole genome shotgun (WGS) entry which is preliminary data.</text>
</comment>
<gene>
    <name evidence="2" type="ORF">GCM10012285_65220</name>
</gene>
<keyword evidence="3" id="KW-1185">Reference proteome</keyword>
<accession>A0ABQ2K486</accession>
<feature type="region of interest" description="Disordered" evidence="1">
    <location>
        <begin position="304"/>
        <end position="326"/>
    </location>
</feature>